<keyword evidence="2" id="KW-1185">Reference proteome</keyword>
<reference evidence="1 2" key="1">
    <citation type="submission" date="2016-09" db="EMBL/GenBank/DDBJ databases">
        <title>Rhizobium sp. nov., a novel species isolated from the rice rhizosphere.</title>
        <authorList>
            <person name="Zhao J."/>
            <person name="Zhang X."/>
        </authorList>
    </citation>
    <scope>NUCLEOTIDE SEQUENCE [LARGE SCALE GENOMIC DNA]</scope>
    <source>
        <strain evidence="1 2">1.7048</strain>
    </source>
</reference>
<dbReference type="AlphaFoldDB" id="A0A1Q9B3E5"/>
<dbReference type="Proteomes" id="UP000186364">
    <property type="component" value="Unassembled WGS sequence"/>
</dbReference>
<evidence type="ECO:0000313" key="2">
    <source>
        <dbReference type="Proteomes" id="UP000186364"/>
    </source>
</evidence>
<name>A0A1Q9B3E5_9HYPH</name>
<protein>
    <submittedName>
        <fullName evidence="1">Uncharacterized protein</fullName>
    </submittedName>
</protein>
<dbReference type="EMBL" id="MKIP01000024">
    <property type="protein sequence ID" value="OLP62567.1"/>
    <property type="molecule type" value="Genomic_DNA"/>
</dbReference>
<gene>
    <name evidence="1" type="ORF">BJF93_01890</name>
</gene>
<evidence type="ECO:0000313" key="1">
    <source>
        <dbReference type="EMBL" id="OLP62567.1"/>
    </source>
</evidence>
<accession>A0A1Q9B3E5</accession>
<proteinExistence type="predicted"/>
<organism evidence="1 2">
    <name type="scientific">Xaviernesmea oryzae</name>
    <dbReference type="NCBI Taxonomy" id="464029"/>
    <lineage>
        <taxon>Bacteria</taxon>
        <taxon>Pseudomonadati</taxon>
        <taxon>Pseudomonadota</taxon>
        <taxon>Alphaproteobacteria</taxon>
        <taxon>Hyphomicrobiales</taxon>
        <taxon>Rhizobiaceae</taxon>
        <taxon>Rhizobium/Agrobacterium group</taxon>
        <taxon>Xaviernesmea</taxon>
    </lineage>
</organism>
<comment type="caution">
    <text evidence="1">The sequence shown here is derived from an EMBL/GenBank/DDBJ whole genome shotgun (WGS) entry which is preliminary data.</text>
</comment>
<sequence length="86" mass="10065">MTQSEVTAEYRMMLSEFGPLRTYAVAKKRPRNFEFCDRVPRQKLSFDFSGGESVVKVRIFAIQLCEVEWAEIRGFEISVIQSSYSW</sequence>